<dbReference type="KEGG" id="chu:CHU_0513"/>
<dbReference type="RefSeq" id="WP_011583917.1">
    <property type="nucleotide sequence ID" value="NC_008255.1"/>
</dbReference>
<protein>
    <submittedName>
        <fullName evidence="1">Uncharacterized protein</fullName>
    </submittedName>
</protein>
<dbReference type="OrthoDB" id="305750at2"/>
<evidence type="ECO:0000313" key="2">
    <source>
        <dbReference type="Proteomes" id="UP000001822"/>
    </source>
</evidence>
<proteinExistence type="predicted"/>
<accession>A0A6N4SND0</accession>
<dbReference type="EMBL" id="CP000383">
    <property type="protein sequence ID" value="ABG57801.1"/>
    <property type="molecule type" value="Genomic_DNA"/>
</dbReference>
<sequence>MNVEQRYKEELDNLRKNPESLNLYSIDAAKDNNRNQINRNRILIALYNDCQENDYKIADYLFYEEKKLRQSARDVDDYEVDVLYLAAFILTKFDHVEDIWKFIDSKMTDYDSSIGFDTEYLLAFGLKNVFDYLNHTDHPNKRNVIKLIGESVEQCKYTQNEINDWKKNKHDYFCVFKFPINDYVDFLFQAKEYTYLKEILPEWMITKDNWTEKEHLTTIAIGSTLNLDNIRLQALESYNEKLKKSVRVRMNKQEIATIESPIRQIDFWMKFKRLFIKK</sequence>
<dbReference type="AlphaFoldDB" id="A0A6N4SND0"/>
<keyword evidence="2" id="KW-1185">Reference proteome</keyword>
<organism evidence="1 2">
    <name type="scientific">Cytophaga hutchinsonii (strain ATCC 33406 / DSM 1761 / CIP 103989 / NBRC 15051 / NCIMB 9469 / D465)</name>
    <dbReference type="NCBI Taxonomy" id="269798"/>
    <lineage>
        <taxon>Bacteria</taxon>
        <taxon>Pseudomonadati</taxon>
        <taxon>Bacteroidota</taxon>
        <taxon>Cytophagia</taxon>
        <taxon>Cytophagales</taxon>
        <taxon>Cytophagaceae</taxon>
        <taxon>Cytophaga</taxon>
    </lineage>
</organism>
<name>A0A6N4SND0_CYTH3</name>
<evidence type="ECO:0000313" key="1">
    <source>
        <dbReference type="EMBL" id="ABG57801.1"/>
    </source>
</evidence>
<gene>
    <name evidence="1" type="ordered locus">CHU_0513</name>
</gene>
<dbReference type="Proteomes" id="UP000001822">
    <property type="component" value="Chromosome"/>
</dbReference>
<reference evidence="1 2" key="1">
    <citation type="journal article" date="2007" name="Appl. Environ. Microbiol.">
        <title>Genome sequence of the cellulolytic gliding bacterium Cytophaga hutchinsonii.</title>
        <authorList>
            <person name="Xie G."/>
            <person name="Bruce D.C."/>
            <person name="Challacombe J.F."/>
            <person name="Chertkov O."/>
            <person name="Detter J.C."/>
            <person name="Gilna P."/>
            <person name="Han C.S."/>
            <person name="Lucas S."/>
            <person name="Misra M."/>
            <person name="Myers G.L."/>
            <person name="Richardson P."/>
            <person name="Tapia R."/>
            <person name="Thayer N."/>
            <person name="Thompson L.S."/>
            <person name="Brettin T.S."/>
            <person name="Henrissat B."/>
            <person name="Wilson D.B."/>
            <person name="McBride M.J."/>
        </authorList>
    </citation>
    <scope>NUCLEOTIDE SEQUENCE [LARGE SCALE GENOMIC DNA]</scope>
    <source>
        <strain evidence="2">ATCC 33406 / DSM 1761 / CIP 103989 / NBRC 15051 / NCIMB 9469 / D465</strain>
    </source>
</reference>